<feature type="compositionally biased region" description="Basic and acidic residues" evidence="1">
    <location>
        <begin position="55"/>
        <end position="65"/>
    </location>
</feature>
<organism evidence="2 3">
    <name type="scientific">Streptomyces triticirhizae</name>
    <dbReference type="NCBI Taxonomy" id="2483353"/>
    <lineage>
        <taxon>Bacteria</taxon>
        <taxon>Bacillati</taxon>
        <taxon>Actinomycetota</taxon>
        <taxon>Actinomycetes</taxon>
        <taxon>Kitasatosporales</taxon>
        <taxon>Streptomycetaceae</taxon>
        <taxon>Streptomyces</taxon>
    </lineage>
</organism>
<keyword evidence="3" id="KW-1185">Reference proteome</keyword>
<evidence type="ECO:0008006" key="4">
    <source>
        <dbReference type="Google" id="ProtNLM"/>
    </source>
</evidence>
<dbReference type="Proteomes" id="UP000278673">
    <property type="component" value="Unassembled WGS sequence"/>
</dbReference>
<feature type="region of interest" description="Disordered" evidence="1">
    <location>
        <begin position="1"/>
        <end position="105"/>
    </location>
</feature>
<evidence type="ECO:0000313" key="3">
    <source>
        <dbReference type="Proteomes" id="UP000278673"/>
    </source>
</evidence>
<evidence type="ECO:0000256" key="1">
    <source>
        <dbReference type="SAM" id="MobiDB-lite"/>
    </source>
</evidence>
<feature type="non-terminal residue" evidence="2">
    <location>
        <position position="1"/>
    </location>
</feature>
<gene>
    <name evidence="2" type="ORF">EBN88_28020</name>
</gene>
<feature type="compositionally biased region" description="Low complexity" evidence="1">
    <location>
        <begin position="88"/>
        <end position="105"/>
    </location>
</feature>
<dbReference type="EMBL" id="RFFJ01000280">
    <property type="protein sequence ID" value="RMI28769.1"/>
    <property type="molecule type" value="Genomic_DNA"/>
</dbReference>
<protein>
    <recommendedName>
        <fullName evidence="4">Histidine kinase</fullName>
    </recommendedName>
</protein>
<accession>A0A3M2KTI4</accession>
<name>A0A3M2KTI4_9ACTN</name>
<dbReference type="AlphaFoldDB" id="A0A3M2KTI4"/>
<dbReference type="RefSeq" id="WP_233581052.1">
    <property type="nucleotide sequence ID" value="NZ_RFFJ01000280.1"/>
</dbReference>
<evidence type="ECO:0000313" key="2">
    <source>
        <dbReference type="EMBL" id="RMI28769.1"/>
    </source>
</evidence>
<sequence length="105" mass="11099">LTGAGLPRRVRRTAPAPERSAAGGPAGHPEPEPAPELDAEELRSKLAALQRGWRRGREQTEEPARGEAPPGPNQETPARPAHPPTPARPAHAPHNPSHSPNPSNP</sequence>
<reference evidence="2 3" key="1">
    <citation type="submission" date="2018-10" db="EMBL/GenBank/DDBJ databases">
        <title>Isolation, diversity and antifungal activity of actinobacteria from wheat.</title>
        <authorList>
            <person name="Han C."/>
        </authorList>
    </citation>
    <scope>NUCLEOTIDE SEQUENCE [LARGE SCALE GENOMIC DNA]</scope>
    <source>
        <strain evidence="2 3">NEAU-YY642</strain>
    </source>
</reference>
<proteinExistence type="predicted"/>
<comment type="caution">
    <text evidence="2">The sequence shown here is derived from an EMBL/GenBank/DDBJ whole genome shotgun (WGS) entry which is preliminary data.</text>
</comment>